<evidence type="ECO:0000256" key="1">
    <source>
        <dbReference type="ARBA" id="ARBA00009667"/>
    </source>
</evidence>
<keyword evidence="6" id="KW-0413">Isomerase</keyword>
<reference evidence="6" key="1">
    <citation type="submission" date="2016-01" db="EMBL/GenBank/DDBJ databases">
        <authorList>
            <person name="Peeters C."/>
        </authorList>
    </citation>
    <scope>NUCLEOTIDE SEQUENCE [LARGE SCALE GENOMIC DNA]</scope>
    <source>
        <strain evidence="6">LMG 22940</strain>
    </source>
</reference>
<proteinExistence type="inferred from homology"/>
<dbReference type="AlphaFoldDB" id="A0A158HZT1"/>
<dbReference type="OrthoDB" id="8535539at2"/>
<protein>
    <submittedName>
        <fullName evidence="6">1-(5-phosphoribosyl)-5-[(5-phosphoribosylamino)methylideneamino] imidazole-4-carboxamide isomerase</fullName>
    </submittedName>
</protein>
<dbReference type="GO" id="GO:0000162">
    <property type="term" value="P:L-tryptophan biosynthetic process"/>
    <property type="evidence" value="ECO:0007669"/>
    <property type="project" value="TreeGrafter"/>
</dbReference>
<accession>A0A158HZT1</accession>
<dbReference type="GO" id="GO:0005737">
    <property type="term" value="C:cytoplasm"/>
    <property type="evidence" value="ECO:0007669"/>
    <property type="project" value="TreeGrafter"/>
</dbReference>
<dbReference type="SUPFAM" id="SSF51366">
    <property type="entry name" value="Ribulose-phoshate binding barrel"/>
    <property type="match status" value="1"/>
</dbReference>
<keyword evidence="3 5" id="KW-0368">Histidine biosynthesis</keyword>
<dbReference type="CDD" id="cd04723">
    <property type="entry name" value="HisA_HisF"/>
    <property type="match status" value="1"/>
</dbReference>
<sequence>MQIIPVVDVLDGIAVRAVRGERSRYQPLESQLCSGCDPVAIAQALLDYSAASVLYVADLDGIMRGAPQLATLTRLMRELPGIDLWLDAGFSDSACARAVIAQLHGTGATVTPVFGSESLRADTVCDVPGNSILSLDQRHDVPLGEPAFWTDTSHWPSRLIVMSLDRVGSFSGPDLAAIATIRQRAGNERTIVGAGGVRHVDDLHAAQAAGADAWLIASALHDRRIPATTQASNPLQR</sequence>
<dbReference type="EMBL" id="FCON02000021">
    <property type="protein sequence ID" value="SAL49885.1"/>
    <property type="molecule type" value="Genomic_DNA"/>
</dbReference>
<dbReference type="InterPro" id="IPR011060">
    <property type="entry name" value="RibuloseP-bd_barrel"/>
</dbReference>
<dbReference type="InterPro" id="IPR044524">
    <property type="entry name" value="Isoase_HisA-like"/>
</dbReference>
<keyword evidence="7" id="KW-1185">Reference proteome</keyword>
<organism evidence="6 7">
    <name type="scientific">Caballeronia choica</name>
    <dbReference type="NCBI Taxonomy" id="326476"/>
    <lineage>
        <taxon>Bacteria</taxon>
        <taxon>Pseudomonadati</taxon>
        <taxon>Pseudomonadota</taxon>
        <taxon>Betaproteobacteria</taxon>
        <taxon>Burkholderiales</taxon>
        <taxon>Burkholderiaceae</taxon>
        <taxon>Caballeronia</taxon>
    </lineage>
</organism>
<evidence type="ECO:0000256" key="3">
    <source>
        <dbReference type="ARBA" id="ARBA00023102"/>
    </source>
</evidence>
<evidence type="ECO:0000256" key="4">
    <source>
        <dbReference type="ARBA" id="ARBA00029440"/>
    </source>
</evidence>
<dbReference type="PANTHER" id="PTHR43090:SF2">
    <property type="entry name" value="1-(5-PHOSPHORIBOSYL)-5-[(5-PHOSPHORIBOSYLAMINO)METHYLIDENEAMINO] IMIDAZOLE-4-CARBOXAMIDE ISOMERASE"/>
    <property type="match status" value="1"/>
</dbReference>
<dbReference type="Pfam" id="PF00977">
    <property type="entry name" value="His_biosynth"/>
    <property type="match status" value="1"/>
</dbReference>
<dbReference type="GO" id="GO:0003949">
    <property type="term" value="F:1-(5-phosphoribosyl)-5-[(5-phosphoribosylamino)methylideneamino]imidazole-4-carboxamide isomerase activity"/>
    <property type="evidence" value="ECO:0007669"/>
    <property type="project" value="InterPro"/>
</dbReference>
<dbReference type="PANTHER" id="PTHR43090">
    <property type="entry name" value="1-(5-PHOSPHORIBOSYL)-5-[(5-PHOSPHORIBOSYLAMINO)METHYLIDENEAMINO] IMIDAZOLE-4-CARBOXAMIDE ISOMERASE"/>
    <property type="match status" value="1"/>
</dbReference>
<dbReference type="RefSeq" id="WP_087644637.1">
    <property type="nucleotide sequence ID" value="NZ_FCON02000021.1"/>
</dbReference>
<comment type="pathway">
    <text evidence="4">Amino-acid biosynthesis.</text>
</comment>
<comment type="similarity">
    <text evidence="1 5">Belongs to the HisA/HisF family.</text>
</comment>
<keyword evidence="2 5" id="KW-0028">Amino-acid biosynthesis</keyword>
<evidence type="ECO:0000256" key="2">
    <source>
        <dbReference type="ARBA" id="ARBA00022605"/>
    </source>
</evidence>
<dbReference type="GO" id="GO:0000105">
    <property type="term" value="P:L-histidine biosynthetic process"/>
    <property type="evidence" value="ECO:0007669"/>
    <property type="project" value="UniProtKB-KW"/>
</dbReference>
<dbReference type="InterPro" id="IPR013785">
    <property type="entry name" value="Aldolase_TIM"/>
</dbReference>
<gene>
    <name evidence="6" type="ORF">AWB68_02483</name>
</gene>
<evidence type="ECO:0000313" key="6">
    <source>
        <dbReference type="EMBL" id="SAL49885.1"/>
    </source>
</evidence>
<name>A0A158HZT1_9BURK</name>
<dbReference type="InterPro" id="IPR006062">
    <property type="entry name" value="His_biosynth"/>
</dbReference>
<dbReference type="Gene3D" id="3.20.20.70">
    <property type="entry name" value="Aldolase class I"/>
    <property type="match status" value="1"/>
</dbReference>
<comment type="caution">
    <text evidence="6">The sequence shown here is derived from an EMBL/GenBank/DDBJ whole genome shotgun (WGS) entry which is preliminary data.</text>
</comment>
<evidence type="ECO:0000256" key="5">
    <source>
        <dbReference type="RuleBase" id="RU003657"/>
    </source>
</evidence>
<dbReference type="Proteomes" id="UP000054770">
    <property type="component" value="Unassembled WGS sequence"/>
</dbReference>
<evidence type="ECO:0000313" key="7">
    <source>
        <dbReference type="Proteomes" id="UP000054770"/>
    </source>
</evidence>